<dbReference type="PANTHER" id="PTHR43611:SF3">
    <property type="entry name" value="FLAVIN MONONUCLEOTIDE HYDROLASE 1, CHLOROPLATIC"/>
    <property type="match status" value="1"/>
</dbReference>
<name>A0A9D2AW44_9FIRM</name>
<dbReference type="PRINTS" id="PR00413">
    <property type="entry name" value="HADHALOGNASE"/>
</dbReference>
<proteinExistence type="predicted"/>
<dbReference type="InterPro" id="IPR023198">
    <property type="entry name" value="PGP-like_dom2"/>
</dbReference>
<sequence>MIKNIVFDMGNVLVAYDEDLTCRQFMEEGTEEYGRVKAAVFGSQEWVLLDMGVISEEEGLRRMKNRLKTDRERELAEKCFRHWHEFCMWTIPGAAEVIRELKGRGYGIYLCSNASVRLLTCYPQVIPAVDCFDGILFSAEEKLIKPQRELYQRFFERFGLRAEECFFVDDQPVNIEGAAACGMQGCCHEKAEDASTLRRELEEFLTPPSGQTPRRGE</sequence>
<dbReference type="EMBL" id="DXEU01000109">
    <property type="protein sequence ID" value="HIX52387.1"/>
    <property type="molecule type" value="Genomic_DNA"/>
</dbReference>
<comment type="caution">
    <text evidence="1">The sequence shown here is derived from an EMBL/GenBank/DDBJ whole genome shotgun (WGS) entry which is preliminary data.</text>
</comment>
<dbReference type="SFLD" id="SFLDS00003">
    <property type="entry name" value="Haloacid_Dehalogenase"/>
    <property type="match status" value="1"/>
</dbReference>
<dbReference type="NCBIfam" id="TIGR01509">
    <property type="entry name" value="HAD-SF-IA-v3"/>
    <property type="match status" value="1"/>
</dbReference>
<gene>
    <name evidence="1" type="ORF">IAA28_06245</name>
</gene>
<dbReference type="CDD" id="cd02603">
    <property type="entry name" value="HAD_sEH-N_like"/>
    <property type="match status" value="1"/>
</dbReference>
<dbReference type="Gene3D" id="3.40.50.1000">
    <property type="entry name" value="HAD superfamily/HAD-like"/>
    <property type="match status" value="1"/>
</dbReference>
<evidence type="ECO:0000313" key="2">
    <source>
        <dbReference type="Proteomes" id="UP000886780"/>
    </source>
</evidence>
<dbReference type="InterPro" id="IPR006439">
    <property type="entry name" value="HAD-SF_hydro_IA"/>
</dbReference>
<dbReference type="AlphaFoldDB" id="A0A9D2AW44"/>
<accession>A0A9D2AW44</accession>
<organism evidence="1 2">
    <name type="scientific">Candidatus Lachnoclostridium stercoripullorum</name>
    <dbReference type="NCBI Taxonomy" id="2838635"/>
    <lineage>
        <taxon>Bacteria</taxon>
        <taxon>Bacillati</taxon>
        <taxon>Bacillota</taxon>
        <taxon>Clostridia</taxon>
        <taxon>Lachnospirales</taxon>
        <taxon>Lachnospiraceae</taxon>
    </lineage>
</organism>
<dbReference type="Gene3D" id="1.10.150.240">
    <property type="entry name" value="Putative phosphatase, domain 2"/>
    <property type="match status" value="1"/>
</dbReference>
<dbReference type="InterPro" id="IPR036412">
    <property type="entry name" value="HAD-like_sf"/>
</dbReference>
<protein>
    <submittedName>
        <fullName evidence="1">HAD family phosphatase</fullName>
    </submittedName>
</protein>
<dbReference type="Pfam" id="PF00702">
    <property type="entry name" value="Hydrolase"/>
    <property type="match status" value="1"/>
</dbReference>
<dbReference type="SFLD" id="SFLDG01129">
    <property type="entry name" value="C1.5:_HAD__Beta-PGM__Phosphata"/>
    <property type="match status" value="1"/>
</dbReference>
<reference evidence="1" key="2">
    <citation type="submission" date="2021-04" db="EMBL/GenBank/DDBJ databases">
        <authorList>
            <person name="Gilroy R."/>
        </authorList>
    </citation>
    <scope>NUCLEOTIDE SEQUENCE</scope>
    <source>
        <strain evidence="1">ChiGjej4B4-12881</strain>
    </source>
</reference>
<reference evidence="1" key="1">
    <citation type="journal article" date="2021" name="PeerJ">
        <title>Extensive microbial diversity within the chicken gut microbiome revealed by metagenomics and culture.</title>
        <authorList>
            <person name="Gilroy R."/>
            <person name="Ravi A."/>
            <person name="Getino M."/>
            <person name="Pursley I."/>
            <person name="Horton D.L."/>
            <person name="Alikhan N.F."/>
            <person name="Baker D."/>
            <person name="Gharbi K."/>
            <person name="Hall N."/>
            <person name="Watson M."/>
            <person name="Adriaenssens E.M."/>
            <person name="Foster-Nyarko E."/>
            <person name="Jarju S."/>
            <person name="Secka A."/>
            <person name="Antonio M."/>
            <person name="Oren A."/>
            <person name="Chaudhuri R.R."/>
            <person name="La Ragione R."/>
            <person name="Hildebrand F."/>
            <person name="Pallen M.J."/>
        </authorList>
    </citation>
    <scope>NUCLEOTIDE SEQUENCE</scope>
    <source>
        <strain evidence="1">ChiGjej4B4-12881</strain>
    </source>
</reference>
<dbReference type="PANTHER" id="PTHR43611">
    <property type="entry name" value="ALPHA-D-GLUCOSE 1-PHOSPHATE PHOSPHATASE"/>
    <property type="match status" value="1"/>
</dbReference>
<dbReference type="InterPro" id="IPR023214">
    <property type="entry name" value="HAD_sf"/>
</dbReference>
<dbReference type="SUPFAM" id="SSF56784">
    <property type="entry name" value="HAD-like"/>
    <property type="match status" value="1"/>
</dbReference>
<dbReference type="Proteomes" id="UP000886780">
    <property type="component" value="Unassembled WGS sequence"/>
</dbReference>
<evidence type="ECO:0000313" key="1">
    <source>
        <dbReference type="EMBL" id="HIX52387.1"/>
    </source>
</evidence>